<proteinExistence type="predicted"/>
<comment type="caution">
    <text evidence="1">The sequence shown here is derived from an EMBL/GenBank/DDBJ whole genome shotgun (WGS) entry which is preliminary data.</text>
</comment>
<dbReference type="AlphaFoldDB" id="A0A498IGR2"/>
<keyword evidence="2" id="KW-1185">Reference proteome</keyword>
<reference evidence="1 2" key="1">
    <citation type="submission" date="2018-10" db="EMBL/GenBank/DDBJ databases">
        <title>A high-quality apple genome assembly.</title>
        <authorList>
            <person name="Hu J."/>
        </authorList>
    </citation>
    <scope>NUCLEOTIDE SEQUENCE [LARGE SCALE GENOMIC DNA]</scope>
    <source>
        <strain evidence="2">cv. HFTH1</strain>
        <tissue evidence="1">Young leaf</tissue>
    </source>
</reference>
<dbReference type="Proteomes" id="UP000290289">
    <property type="component" value="Chromosome 12"/>
</dbReference>
<sequence>MLYDYPCINNNFPKTHCFLNRTHGLQNASPLLLSRSPCSAGFSGNRYYNKQRSQYLEAYRRHQFKRDGDRRVSRFREQQECHKQVMISARTSFYESGTLYLLVVAAKDESLPNPTGKYKTEVLDKDGGPRELIAFFKIEGVETNI</sequence>
<organism evidence="1 2">
    <name type="scientific">Malus domestica</name>
    <name type="common">Apple</name>
    <name type="synonym">Pyrus malus</name>
    <dbReference type="NCBI Taxonomy" id="3750"/>
    <lineage>
        <taxon>Eukaryota</taxon>
        <taxon>Viridiplantae</taxon>
        <taxon>Streptophyta</taxon>
        <taxon>Embryophyta</taxon>
        <taxon>Tracheophyta</taxon>
        <taxon>Spermatophyta</taxon>
        <taxon>Magnoliopsida</taxon>
        <taxon>eudicotyledons</taxon>
        <taxon>Gunneridae</taxon>
        <taxon>Pentapetalae</taxon>
        <taxon>rosids</taxon>
        <taxon>fabids</taxon>
        <taxon>Rosales</taxon>
        <taxon>Rosaceae</taxon>
        <taxon>Amygdaloideae</taxon>
        <taxon>Maleae</taxon>
        <taxon>Malus</taxon>
    </lineage>
</organism>
<name>A0A498IGR2_MALDO</name>
<evidence type="ECO:0000313" key="2">
    <source>
        <dbReference type="Proteomes" id="UP000290289"/>
    </source>
</evidence>
<evidence type="ECO:0000313" key="1">
    <source>
        <dbReference type="EMBL" id="RXH82370.1"/>
    </source>
</evidence>
<gene>
    <name evidence="1" type="ORF">DVH24_036711</name>
</gene>
<accession>A0A498IGR2</accession>
<protein>
    <recommendedName>
        <fullName evidence="3">Cystatin domain-containing protein</fullName>
    </recommendedName>
</protein>
<dbReference type="EMBL" id="RDQH01000338">
    <property type="protein sequence ID" value="RXH82370.1"/>
    <property type="molecule type" value="Genomic_DNA"/>
</dbReference>
<evidence type="ECO:0008006" key="3">
    <source>
        <dbReference type="Google" id="ProtNLM"/>
    </source>
</evidence>